<sequence>MADVSGVAFAVHLRRLQNSMRYSLPLLFALIGVGSAHAMDVTTQSLVASSYVTSKVTSAPFDRKLVIQARDDAAAFVATDGQIRGARLQAALDSLRHAHAYHCVGDRELAEAILVQ</sequence>
<reference evidence="1 2" key="1">
    <citation type="submission" date="2019-12" db="EMBL/GenBank/DDBJ databases">
        <title>complete genome sequences of Pseudomonas putida str. WP8-W18-CRE-01 isolated from wastewater treatment plant effluent.</title>
        <authorList>
            <person name="Sekizuka T."/>
            <person name="Itokawa K."/>
            <person name="Yatsu K."/>
            <person name="Inamine Y."/>
            <person name="Kuroda M."/>
        </authorList>
    </citation>
    <scope>NUCLEOTIDE SEQUENCE [LARGE SCALE GENOMIC DNA]</scope>
    <source>
        <strain evidence="1 2">WP8-W18-CRE-01</strain>
    </source>
</reference>
<evidence type="ECO:0000313" key="1">
    <source>
        <dbReference type="EMBL" id="BBT37824.1"/>
    </source>
</evidence>
<dbReference type="AlphaFoldDB" id="A0A6S5TMA6"/>
<accession>A0A6S5TMA6</accession>
<organism evidence="1 2">
    <name type="scientific">Pseudomonas putida</name>
    <name type="common">Arthrobacter siderocapsulatus</name>
    <dbReference type="NCBI Taxonomy" id="303"/>
    <lineage>
        <taxon>Bacteria</taxon>
        <taxon>Pseudomonadati</taxon>
        <taxon>Pseudomonadota</taxon>
        <taxon>Gammaproteobacteria</taxon>
        <taxon>Pseudomonadales</taxon>
        <taxon>Pseudomonadaceae</taxon>
        <taxon>Pseudomonas</taxon>
    </lineage>
</organism>
<dbReference type="Pfam" id="PF09498">
    <property type="entry name" value="DUF2388"/>
    <property type="match status" value="1"/>
</dbReference>
<dbReference type="EMBL" id="AP022227">
    <property type="protein sequence ID" value="BBT37824.1"/>
    <property type="molecule type" value="Genomic_DNA"/>
</dbReference>
<evidence type="ECO:0008006" key="3">
    <source>
        <dbReference type="Google" id="ProtNLM"/>
    </source>
</evidence>
<evidence type="ECO:0000313" key="2">
    <source>
        <dbReference type="Proteomes" id="UP000515680"/>
    </source>
</evidence>
<dbReference type="InterPro" id="IPR012661">
    <property type="entry name" value="CHP02448"/>
</dbReference>
<dbReference type="NCBIfam" id="TIGR02448">
    <property type="entry name" value="conserverd hypothetical protein"/>
    <property type="match status" value="1"/>
</dbReference>
<gene>
    <name evidence="1" type="ORF">WP8W18C01_01650</name>
</gene>
<proteinExistence type="predicted"/>
<name>A0A6S5TMA6_PSEPU</name>
<dbReference type="Proteomes" id="UP000515680">
    <property type="component" value="Chromosome"/>
</dbReference>
<protein>
    <recommendedName>
        <fullName evidence="3">Holliday junction resolvase</fullName>
    </recommendedName>
</protein>